<dbReference type="GeneID" id="91093852"/>
<accession>A0AAX4JUQ0</accession>
<protein>
    <recommendedName>
        <fullName evidence="5 9">Glycylpeptide N-tetradecanoyltransferase</fullName>
        <ecNumber evidence="4 9">2.3.1.97</ecNumber>
    </recommendedName>
</protein>
<dbReference type="AlphaFoldDB" id="A0AAX4JUQ0"/>
<dbReference type="InterPro" id="IPR000903">
    <property type="entry name" value="NMT"/>
</dbReference>
<gene>
    <name evidence="14" type="ORF">L201_003182</name>
</gene>
<comment type="subcellular location">
    <subcellularLocation>
        <location evidence="1">Cytoplasm</location>
    </subcellularLocation>
</comment>
<dbReference type="InterPro" id="IPR022678">
    <property type="entry name" value="NMT_CS"/>
</dbReference>
<comment type="similarity">
    <text evidence="2 10">Belongs to the NMT family.</text>
</comment>
<dbReference type="FunFam" id="3.40.630.170:FF:000003">
    <property type="entry name" value="Glycylpeptide N-tetradecanoyltransferase"/>
    <property type="match status" value="1"/>
</dbReference>
<name>A0AAX4JUQ0_9TREE</name>
<evidence type="ECO:0000256" key="1">
    <source>
        <dbReference type="ARBA" id="ARBA00004496"/>
    </source>
</evidence>
<evidence type="ECO:0000256" key="4">
    <source>
        <dbReference type="ARBA" id="ARBA00012923"/>
    </source>
</evidence>
<dbReference type="InterPro" id="IPR022677">
    <property type="entry name" value="NMT_C"/>
</dbReference>
<feature type="domain" description="Glycylpeptide N-tetradecanoyltransferase N-terminal" evidence="12">
    <location>
        <begin position="181"/>
        <end position="340"/>
    </location>
</feature>
<dbReference type="Proteomes" id="UP001355207">
    <property type="component" value="Chromosome 4"/>
</dbReference>
<dbReference type="PROSITE" id="PS00975">
    <property type="entry name" value="NMT_1"/>
    <property type="match status" value="1"/>
</dbReference>
<keyword evidence="6" id="KW-0963">Cytoplasm</keyword>
<dbReference type="InterPro" id="IPR022676">
    <property type="entry name" value="NMT_N"/>
</dbReference>
<evidence type="ECO:0000256" key="8">
    <source>
        <dbReference type="ARBA" id="ARBA00023315"/>
    </source>
</evidence>
<evidence type="ECO:0000256" key="7">
    <source>
        <dbReference type="ARBA" id="ARBA00022679"/>
    </source>
</evidence>
<evidence type="ECO:0000256" key="11">
    <source>
        <dbReference type="SAM" id="MobiDB-lite"/>
    </source>
</evidence>
<dbReference type="EMBL" id="CP144101">
    <property type="protein sequence ID" value="WWC88275.1"/>
    <property type="molecule type" value="Genomic_DNA"/>
</dbReference>
<dbReference type="PROSITE" id="PS00976">
    <property type="entry name" value="NMT_2"/>
    <property type="match status" value="1"/>
</dbReference>
<comment type="function">
    <text evidence="9">Adds a myristoyl group to the N-terminal glycine residue of certain cellular proteins.</text>
</comment>
<dbReference type="FunFam" id="3.40.630.30:FF:000056">
    <property type="entry name" value="Glycylpeptide N-tetradecanoyltransferase"/>
    <property type="match status" value="1"/>
</dbReference>
<organism evidence="14 15">
    <name type="scientific">Kwoniella dendrophila CBS 6074</name>
    <dbReference type="NCBI Taxonomy" id="1295534"/>
    <lineage>
        <taxon>Eukaryota</taxon>
        <taxon>Fungi</taxon>
        <taxon>Dikarya</taxon>
        <taxon>Basidiomycota</taxon>
        <taxon>Agaricomycotina</taxon>
        <taxon>Tremellomycetes</taxon>
        <taxon>Tremellales</taxon>
        <taxon>Cryptococcaceae</taxon>
        <taxon>Kwoniella</taxon>
    </lineage>
</organism>
<evidence type="ECO:0000313" key="15">
    <source>
        <dbReference type="Proteomes" id="UP001355207"/>
    </source>
</evidence>
<dbReference type="PANTHER" id="PTHR11377:SF5">
    <property type="entry name" value="GLYCYLPEPTIDE N-TETRADECANOYLTRANSFERASE"/>
    <property type="match status" value="1"/>
</dbReference>
<feature type="compositionally biased region" description="Acidic residues" evidence="11">
    <location>
        <begin position="42"/>
        <end position="58"/>
    </location>
</feature>
<evidence type="ECO:0000256" key="5">
    <source>
        <dbReference type="ARBA" id="ARBA00022240"/>
    </source>
</evidence>
<comment type="catalytic activity">
    <reaction evidence="9">
        <text>N-terminal glycyl-[protein] + tetradecanoyl-CoA = N-tetradecanoylglycyl-[protein] + CoA + H(+)</text>
        <dbReference type="Rhea" id="RHEA:15521"/>
        <dbReference type="Rhea" id="RHEA-COMP:12666"/>
        <dbReference type="Rhea" id="RHEA-COMP:12667"/>
        <dbReference type="ChEBI" id="CHEBI:15378"/>
        <dbReference type="ChEBI" id="CHEBI:57287"/>
        <dbReference type="ChEBI" id="CHEBI:57385"/>
        <dbReference type="ChEBI" id="CHEBI:64723"/>
        <dbReference type="ChEBI" id="CHEBI:133050"/>
        <dbReference type="EC" id="2.3.1.97"/>
    </reaction>
</comment>
<dbReference type="EC" id="2.3.1.97" evidence="4 9"/>
<dbReference type="SUPFAM" id="SSF55729">
    <property type="entry name" value="Acyl-CoA N-acyltransferases (Nat)"/>
    <property type="match status" value="2"/>
</dbReference>
<dbReference type="Pfam" id="PF02799">
    <property type="entry name" value="NMT_C"/>
    <property type="match status" value="1"/>
</dbReference>
<feature type="region of interest" description="Disordered" evidence="11">
    <location>
        <begin position="1"/>
        <end position="94"/>
    </location>
</feature>
<dbReference type="Gene3D" id="3.40.630.30">
    <property type="match status" value="2"/>
</dbReference>
<evidence type="ECO:0000259" key="13">
    <source>
        <dbReference type="Pfam" id="PF02799"/>
    </source>
</evidence>
<evidence type="ECO:0000256" key="6">
    <source>
        <dbReference type="ARBA" id="ARBA00022490"/>
    </source>
</evidence>
<keyword evidence="15" id="KW-1185">Reference proteome</keyword>
<evidence type="ECO:0000256" key="3">
    <source>
        <dbReference type="ARBA" id="ARBA00011245"/>
    </source>
</evidence>
<evidence type="ECO:0000256" key="10">
    <source>
        <dbReference type="RuleBase" id="RU004178"/>
    </source>
</evidence>
<dbReference type="GO" id="GO:0004379">
    <property type="term" value="F:glycylpeptide N-tetradecanoyltransferase activity"/>
    <property type="evidence" value="ECO:0007669"/>
    <property type="project" value="UniProtKB-EC"/>
</dbReference>
<evidence type="ECO:0000256" key="2">
    <source>
        <dbReference type="ARBA" id="ARBA00009469"/>
    </source>
</evidence>
<keyword evidence="8 9" id="KW-0012">Acyltransferase</keyword>
<reference evidence="14 15" key="1">
    <citation type="submission" date="2024-01" db="EMBL/GenBank/DDBJ databases">
        <title>Comparative genomics of Cryptococcus and Kwoniella reveals pathogenesis evolution and contrasting modes of karyotype evolution via chromosome fusion or intercentromeric recombination.</title>
        <authorList>
            <person name="Coelho M.A."/>
            <person name="David-Palma M."/>
            <person name="Shea T."/>
            <person name="Bowers K."/>
            <person name="McGinley-Smith S."/>
            <person name="Mohammad A.W."/>
            <person name="Gnirke A."/>
            <person name="Yurkov A.M."/>
            <person name="Nowrousian M."/>
            <person name="Sun S."/>
            <person name="Cuomo C.A."/>
            <person name="Heitman J."/>
        </authorList>
    </citation>
    <scope>NUCLEOTIDE SEQUENCE [LARGE SCALE GENOMIC DNA]</scope>
    <source>
        <strain evidence="14 15">CBS 6074</strain>
    </source>
</reference>
<evidence type="ECO:0000313" key="14">
    <source>
        <dbReference type="EMBL" id="WWC88275.1"/>
    </source>
</evidence>
<evidence type="ECO:0000256" key="9">
    <source>
        <dbReference type="RuleBase" id="RU000586"/>
    </source>
</evidence>
<dbReference type="Pfam" id="PF01233">
    <property type="entry name" value="NMT"/>
    <property type="match status" value="1"/>
</dbReference>
<sequence>MPVPQDDILPVGNPTSSSHTVPAEAQPEVSEVLEKFQKLGEDAEAEEESDDEDNEGEDTNNTVEGEGAAEVSGDKKKKKKKKKGKASKAVQKLKNIATGQAPQEVIDAVREQMDPQESNLATNEEIQKALKAADLMKILEGKLALGNKSNTKNLGEHKFWKTQPVPQFPTSSSRAILEEGPIDPIKTPSDVKQEPGALPSGFVWSLIDIKNEVQCKEVYDLLSENYVEDDEAMFRFKYSKEFLLWALTAPGYYPDWHIGVRVQKTGKLIAFISGIDIEIRVRSKTFNAADINFLCVHKKLRSKRLTPVLIKEVTRRVNLQNVWQAIYTGGVVIPTPIGTCRYWHRNLNPPKLVDIGFSPLPRGYTIARLVKSYSVPPQPRIPGFREMTNDDVPQVGNLLRKYLARFDVAQTFGKDEEVAHWFLSGQGREVDGKRIEQVVWSYVVEDPTTHLITDFMSFYSLPSTIMKHPKHDMLNAAYMFYYASDVIFSAGGSSDDAATHDAKANKKLEERLNALCNDMLSIAKAAGFDVLNGLSCLDNNMFLQEQKFGPGDGYLNYYLYNWSCAPIDGGQRTTSQKQGSGIGVVML</sequence>
<dbReference type="FunFam" id="3.40.630.30:FF:000042">
    <property type="entry name" value="Glycylpeptide N-tetradecanoyltransferase"/>
    <property type="match status" value="1"/>
</dbReference>
<feature type="compositionally biased region" description="Basic and acidic residues" evidence="11">
    <location>
        <begin position="32"/>
        <end position="41"/>
    </location>
</feature>
<comment type="subunit">
    <text evidence="3">Monomer.</text>
</comment>
<feature type="compositionally biased region" description="Basic residues" evidence="11">
    <location>
        <begin position="75"/>
        <end position="86"/>
    </location>
</feature>
<dbReference type="PANTHER" id="PTHR11377">
    <property type="entry name" value="N-MYRISTOYL TRANSFERASE"/>
    <property type="match status" value="1"/>
</dbReference>
<proteinExistence type="inferred from homology"/>
<dbReference type="PIRSF" id="PIRSF015892">
    <property type="entry name" value="N-myristl_transf"/>
    <property type="match status" value="1"/>
</dbReference>
<dbReference type="RefSeq" id="XP_066075038.1">
    <property type="nucleotide sequence ID" value="XM_066218941.1"/>
</dbReference>
<evidence type="ECO:0000259" key="12">
    <source>
        <dbReference type="Pfam" id="PF01233"/>
    </source>
</evidence>
<dbReference type="GO" id="GO:0005737">
    <property type="term" value="C:cytoplasm"/>
    <property type="evidence" value="ECO:0007669"/>
    <property type="project" value="UniProtKB-SubCell"/>
</dbReference>
<feature type="domain" description="Glycylpeptide N-tetradecanoyltransferase C-terminal" evidence="13">
    <location>
        <begin position="354"/>
        <end position="585"/>
    </location>
</feature>
<keyword evidence="7 9" id="KW-0808">Transferase</keyword>
<dbReference type="InterPro" id="IPR016181">
    <property type="entry name" value="Acyl_CoA_acyltransferase"/>
</dbReference>